<dbReference type="Pfam" id="PF03561">
    <property type="entry name" value="Allantoicase"/>
    <property type="match status" value="2"/>
</dbReference>
<dbReference type="InterPro" id="IPR015908">
    <property type="entry name" value="Allantoicase_dom"/>
</dbReference>
<dbReference type="Gene3D" id="2.60.120.260">
    <property type="entry name" value="Galactose-binding domain-like"/>
    <property type="match status" value="2"/>
</dbReference>
<dbReference type="PANTHER" id="PTHR12045:SF3">
    <property type="entry name" value="INACTIVE ALLANTOICASE-RELATED"/>
    <property type="match status" value="1"/>
</dbReference>
<dbReference type="OrthoDB" id="10266039at2759"/>
<reference evidence="3 4" key="1">
    <citation type="journal article" date="2011" name="Cell">
        <title>The monarch butterfly genome yields insights into long-distance migration.</title>
        <authorList>
            <person name="Zhan S."/>
            <person name="Merlin C."/>
            <person name="Boore J.L."/>
            <person name="Reppert S.M."/>
        </authorList>
    </citation>
    <scope>NUCLEOTIDE SEQUENCE [LARGE SCALE GENOMIC DNA]</scope>
    <source>
        <strain evidence="3">F-2</strain>
    </source>
</reference>
<comment type="similarity">
    <text evidence="1">Belongs to the allantoicase family.</text>
</comment>
<name>A0A212EIY9_DANPL</name>
<dbReference type="SUPFAM" id="SSF49785">
    <property type="entry name" value="Galactose-binding domain-like"/>
    <property type="match status" value="2"/>
</dbReference>
<dbReference type="STRING" id="278856.A0A212EIY9"/>
<evidence type="ECO:0000256" key="2">
    <source>
        <dbReference type="ARBA" id="ARBA00031078"/>
    </source>
</evidence>
<dbReference type="KEGG" id="dpl:KGM_209820"/>
<keyword evidence="4" id="KW-1185">Reference proteome</keyword>
<dbReference type="GO" id="GO:0000256">
    <property type="term" value="P:allantoin catabolic process"/>
    <property type="evidence" value="ECO:0007669"/>
    <property type="project" value="InterPro"/>
</dbReference>
<dbReference type="NCBIfam" id="TIGR02961">
    <property type="entry name" value="allantoicase"/>
    <property type="match status" value="1"/>
</dbReference>
<dbReference type="InterPro" id="IPR008979">
    <property type="entry name" value="Galactose-bd-like_sf"/>
</dbReference>
<sequence>MIEKMEEIPAFAALSEFASSSAGGQVLFATDDFFAPCENMILDTEPVFIADKYTEYGKWMDGWETQRKRIPGHDWCIIKLATKCVIRGLLIDTAFFSGNYAPKYSIQAACLTPEEEALLPERDSEMGSACTECDLERVKQLRTDKWEEIVPITALRPGYEETRMNFQKVLCDEAWTHIRVNIYPDGGIARLRVYGEAKPELPASDHLIDLISLLNGGTCLEYSNAHYGHPRNVIKPCKSQAMSDGWETARRLDRPEVLETYDDGTLKVSGEEWSIFKLGFCGRITNICVDTAHFKGNYPDTIKIEGAFVTSEWAQSNNITWFNILKRSKLSPHKEHWFTCKSDVVSHIRVTIGPDGGLSRLRTFGYVQPAIII</sequence>
<proteinExistence type="inferred from homology"/>
<protein>
    <recommendedName>
        <fullName evidence="2">Allantoate amidinohydrolase</fullName>
    </recommendedName>
</protein>
<accession>A0A212EIY9</accession>
<comment type="caution">
    <text evidence="3">The sequence shown here is derived from an EMBL/GenBank/DDBJ whole genome shotgun (WGS) entry which is preliminary data.</text>
</comment>
<dbReference type="AlphaFoldDB" id="A0A212EIY9"/>
<evidence type="ECO:0000313" key="4">
    <source>
        <dbReference type="Proteomes" id="UP000007151"/>
    </source>
</evidence>
<dbReference type="Proteomes" id="UP000007151">
    <property type="component" value="Unassembled WGS sequence"/>
</dbReference>
<dbReference type="PANTHER" id="PTHR12045">
    <property type="entry name" value="ALLANTOICASE"/>
    <property type="match status" value="1"/>
</dbReference>
<dbReference type="FunFam" id="2.60.120.260:FF:000077">
    <property type="entry name" value="Probable allantoicase"/>
    <property type="match status" value="1"/>
</dbReference>
<dbReference type="EMBL" id="AGBW02014553">
    <property type="protein sequence ID" value="OWR41445.1"/>
    <property type="molecule type" value="Genomic_DNA"/>
</dbReference>
<dbReference type="PIRSF" id="PIRSF016516">
    <property type="entry name" value="Allantoicase"/>
    <property type="match status" value="1"/>
</dbReference>
<evidence type="ECO:0000313" key="3">
    <source>
        <dbReference type="EMBL" id="OWR41445.1"/>
    </source>
</evidence>
<dbReference type="eggNOG" id="KOG4145">
    <property type="taxonomic scope" value="Eukaryota"/>
</dbReference>
<dbReference type="GO" id="GO:0004037">
    <property type="term" value="F:allantoicase activity"/>
    <property type="evidence" value="ECO:0007669"/>
    <property type="project" value="InterPro"/>
</dbReference>
<dbReference type="HAMAP" id="MF_00813">
    <property type="entry name" value="Allantoicase"/>
    <property type="match status" value="1"/>
</dbReference>
<evidence type="ECO:0000256" key="1">
    <source>
        <dbReference type="ARBA" id="ARBA00009242"/>
    </source>
</evidence>
<organism evidence="3 4">
    <name type="scientific">Danaus plexippus plexippus</name>
    <dbReference type="NCBI Taxonomy" id="278856"/>
    <lineage>
        <taxon>Eukaryota</taxon>
        <taxon>Metazoa</taxon>
        <taxon>Ecdysozoa</taxon>
        <taxon>Arthropoda</taxon>
        <taxon>Hexapoda</taxon>
        <taxon>Insecta</taxon>
        <taxon>Pterygota</taxon>
        <taxon>Neoptera</taxon>
        <taxon>Endopterygota</taxon>
        <taxon>Lepidoptera</taxon>
        <taxon>Glossata</taxon>
        <taxon>Ditrysia</taxon>
        <taxon>Papilionoidea</taxon>
        <taxon>Nymphalidae</taxon>
        <taxon>Danainae</taxon>
        <taxon>Danaini</taxon>
        <taxon>Danaina</taxon>
        <taxon>Danaus</taxon>
        <taxon>Danaus</taxon>
    </lineage>
</organism>
<gene>
    <name evidence="3" type="ORF">KGM_209820</name>
</gene>
<dbReference type="InterPro" id="IPR005164">
    <property type="entry name" value="Allantoicase"/>
</dbReference>